<feature type="transmembrane region" description="Helical" evidence="1">
    <location>
        <begin position="42"/>
        <end position="61"/>
    </location>
</feature>
<sequence length="393" mass="42657">MNCNFKPNSTVIPGVKFGQFVDGINCPPTYLRPDPGGTLVPWLYALFLLFFHLPACIIRALRWESAQYLALGLALFSVALCIQSYLSTGLDAGEVLVWMPLTLMLDIGAMMQIVVLIIEEHTLRRLGGAIAAFLRPIWVAIAVCGHKLPPPRGDQLDVGIVGGPVIPNRLPTPPPRCHDGADQKAENNLLAHSFVCLAAFTLFLALVILQIYGLVAAVRATGEADIANLTVKWCSPSFRDFAIAVTTGNCEKYNVTSSSSNGIGCISLPARQQRDWLTGTIVGLGAALVLQAIDMVLMRCARDRRCRGVEMQRPWFTMFGGTLMLVILVAFGVFNAARLPAGVTDAVWIYHKEPRATVGRVCQAKLQAPGLRGMIIGWTDAVFSGWGDVYYGA</sequence>
<keyword evidence="1" id="KW-1133">Transmembrane helix</keyword>
<evidence type="ECO:0000313" key="2">
    <source>
        <dbReference type="EMBL" id="EWZ33914.1"/>
    </source>
</evidence>
<feature type="transmembrane region" description="Helical" evidence="1">
    <location>
        <begin position="98"/>
        <end position="118"/>
    </location>
</feature>
<reference evidence="2" key="2">
    <citation type="submission" date="2012-06" db="EMBL/GenBank/DDBJ databases">
        <title>Annotation of the Genome Sequence of Fusarium oxysporum Fo47.</title>
        <authorList>
            <consortium name="The Broad Institute Genomics Platform"/>
            <person name="Ma L.-J."/>
            <person name="Corby-Kistler H."/>
            <person name="Broz K."/>
            <person name="Gale L.R."/>
            <person name="Jonkers W."/>
            <person name="O'Donnell K."/>
            <person name="Ploetz R."/>
            <person name="Steinberg C."/>
            <person name="Schwartz D.C."/>
            <person name="VanEtten H."/>
            <person name="Zhou S."/>
            <person name="Young S.K."/>
            <person name="Zeng Q."/>
            <person name="Gargeya S."/>
            <person name="Fitzgerald M."/>
            <person name="Abouelleil A."/>
            <person name="Alvarado L."/>
            <person name="Chapman S.B."/>
            <person name="Gainer-Dewar J."/>
            <person name="Goldberg J."/>
            <person name="Griggs A."/>
            <person name="Gujja S."/>
            <person name="Hansen M."/>
            <person name="Howarth C."/>
            <person name="Imamovic A."/>
            <person name="Ireland A."/>
            <person name="Larimer J."/>
            <person name="McCowan C."/>
            <person name="Murphy C."/>
            <person name="Pearson M."/>
            <person name="Poon T.W."/>
            <person name="Priest M."/>
            <person name="Roberts A."/>
            <person name="Saif S."/>
            <person name="Shea T."/>
            <person name="Sykes S."/>
            <person name="Wortman J."/>
            <person name="Nusbaum C."/>
            <person name="Birren B."/>
        </authorList>
    </citation>
    <scope>NUCLEOTIDE SEQUENCE</scope>
    <source>
        <strain evidence="2">Fo47</strain>
    </source>
</reference>
<feature type="transmembrane region" description="Helical" evidence="1">
    <location>
        <begin position="189"/>
        <end position="212"/>
    </location>
</feature>
<dbReference type="VEuPathDB" id="FungiDB:FOZG_13600"/>
<name>W9JTR6_FUSOX</name>
<feature type="transmembrane region" description="Helical" evidence="1">
    <location>
        <begin position="68"/>
        <end position="86"/>
    </location>
</feature>
<gene>
    <name evidence="2" type="ORF">FOZG_13600</name>
</gene>
<dbReference type="EMBL" id="JH717905">
    <property type="protein sequence ID" value="EWZ33914.1"/>
    <property type="molecule type" value="Genomic_DNA"/>
</dbReference>
<keyword evidence="1" id="KW-0812">Transmembrane</keyword>
<feature type="transmembrane region" description="Helical" evidence="1">
    <location>
        <begin position="276"/>
        <end position="293"/>
    </location>
</feature>
<evidence type="ECO:0000256" key="1">
    <source>
        <dbReference type="SAM" id="Phobius"/>
    </source>
</evidence>
<dbReference type="HOGENOM" id="CLU_059036_0_0_1"/>
<protein>
    <submittedName>
        <fullName evidence="2">Uncharacterized protein</fullName>
    </submittedName>
</protein>
<dbReference type="Proteomes" id="UP000030766">
    <property type="component" value="Unassembled WGS sequence"/>
</dbReference>
<dbReference type="AlphaFoldDB" id="W9JTR6"/>
<accession>W9JTR6</accession>
<organism evidence="2">
    <name type="scientific">Fusarium oxysporum Fo47</name>
    <dbReference type="NCBI Taxonomy" id="660027"/>
    <lineage>
        <taxon>Eukaryota</taxon>
        <taxon>Fungi</taxon>
        <taxon>Dikarya</taxon>
        <taxon>Ascomycota</taxon>
        <taxon>Pezizomycotina</taxon>
        <taxon>Sordariomycetes</taxon>
        <taxon>Hypocreomycetidae</taxon>
        <taxon>Hypocreales</taxon>
        <taxon>Nectriaceae</taxon>
        <taxon>Fusarium</taxon>
        <taxon>Fusarium oxysporum species complex</taxon>
    </lineage>
</organism>
<reference evidence="2" key="1">
    <citation type="submission" date="2011-06" db="EMBL/GenBank/DDBJ databases">
        <title>The Genome Sequence of Fusarium oxysporum Fo47.</title>
        <authorList>
            <consortium name="The Broad Institute Genome Sequencing Platform"/>
            <person name="Ma L.-J."/>
            <person name="Gale L.R."/>
            <person name="Schwartz D.C."/>
            <person name="Zhou S."/>
            <person name="Corby-Kistler H."/>
            <person name="Young S.K."/>
            <person name="Zeng Q."/>
            <person name="Gargeya S."/>
            <person name="Fitzgerald M."/>
            <person name="Haas B."/>
            <person name="Abouelleil A."/>
            <person name="Alvarado L."/>
            <person name="Arachchi H.M."/>
            <person name="Berlin A."/>
            <person name="Brown A."/>
            <person name="Chapman S.B."/>
            <person name="Chen Z."/>
            <person name="Dunbar C."/>
            <person name="Freedman E."/>
            <person name="Gearin G."/>
            <person name="Gellesch M."/>
            <person name="Goldberg J."/>
            <person name="Griggs A."/>
            <person name="Gujja S."/>
            <person name="Heiman D."/>
            <person name="Howarth C."/>
            <person name="Larson L."/>
            <person name="Lui A."/>
            <person name="MacDonald P.J.P."/>
            <person name="Mehta T."/>
            <person name="Montmayeur A."/>
            <person name="Murphy C."/>
            <person name="Neiman D."/>
            <person name="Pearson M."/>
            <person name="Priest M."/>
            <person name="Roberts A."/>
            <person name="Saif S."/>
            <person name="Shea T."/>
            <person name="Shenoy N."/>
            <person name="Sisk P."/>
            <person name="Stolte C."/>
            <person name="Sykes S."/>
            <person name="Wortman J."/>
            <person name="Nusbaum C."/>
            <person name="Birren B."/>
        </authorList>
    </citation>
    <scope>NUCLEOTIDE SEQUENCE [LARGE SCALE GENOMIC DNA]</scope>
    <source>
        <strain evidence="2">Fo47</strain>
    </source>
</reference>
<feature type="transmembrane region" description="Helical" evidence="1">
    <location>
        <begin position="314"/>
        <end position="334"/>
    </location>
</feature>
<proteinExistence type="predicted"/>
<keyword evidence="1" id="KW-0472">Membrane</keyword>